<dbReference type="GO" id="GO:0046933">
    <property type="term" value="F:proton-transporting ATP synthase activity, rotational mechanism"/>
    <property type="evidence" value="ECO:0007669"/>
    <property type="project" value="UniProtKB-UniRule"/>
</dbReference>
<sequence length="180" mass="21113">MRISRLAKRYALGLWNYAISENQERVVIEELQVATENIEQNKQFQLFLKSPIIETSKKIEISKEIFKSFTKTFQHFIILVLKHKRENILLDIFRETLKLNDEYLGTQRVEIVSAISLEEETIAKILKSTPKINFEKSIVKNIVDESLLGGYILRMEDFQVDASVKTKLFNIKKKLSEKVY</sequence>
<organism evidence="8 9">
    <name type="scientific">Apibacter muscae</name>
    <dbReference type="NCBI Taxonomy" id="2509004"/>
    <lineage>
        <taxon>Bacteria</taxon>
        <taxon>Pseudomonadati</taxon>
        <taxon>Bacteroidota</taxon>
        <taxon>Flavobacteriia</taxon>
        <taxon>Flavobacteriales</taxon>
        <taxon>Weeksellaceae</taxon>
        <taxon>Apibacter</taxon>
    </lineage>
</organism>
<dbReference type="RefSeq" id="WP_146262578.1">
    <property type="nucleotide sequence ID" value="NZ_SELG01000037.1"/>
</dbReference>
<comment type="function">
    <text evidence="7">F(1)F(0) ATP synthase produces ATP from ADP in the presence of a proton or sodium gradient. F-type ATPases consist of two structural domains, F(1) containing the extramembraneous catalytic core and F(0) containing the membrane proton channel, linked together by a central stalk and a peripheral stalk. During catalysis, ATP synthesis in the catalytic domain of F(1) is coupled via a rotary mechanism of the central stalk subunits to proton translocation.</text>
</comment>
<dbReference type="SUPFAM" id="SSF47928">
    <property type="entry name" value="N-terminal domain of the delta subunit of the F1F0-ATP synthase"/>
    <property type="match status" value="1"/>
</dbReference>
<dbReference type="PANTHER" id="PTHR11910">
    <property type="entry name" value="ATP SYNTHASE DELTA CHAIN"/>
    <property type="match status" value="1"/>
</dbReference>
<evidence type="ECO:0000256" key="5">
    <source>
        <dbReference type="ARBA" id="ARBA00023136"/>
    </source>
</evidence>
<keyword evidence="3 7" id="KW-0375">Hydrogen ion transport</keyword>
<dbReference type="EMBL" id="SELH01000022">
    <property type="protein sequence ID" value="TWP27430.1"/>
    <property type="molecule type" value="Genomic_DNA"/>
</dbReference>
<dbReference type="NCBIfam" id="TIGR01145">
    <property type="entry name" value="ATP_synt_delta"/>
    <property type="match status" value="1"/>
</dbReference>
<dbReference type="OrthoDB" id="9802471at2"/>
<keyword evidence="2 7" id="KW-0813">Transport</keyword>
<evidence type="ECO:0000256" key="2">
    <source>
        <dbReference type="ARBA" id="ARBA00022448"/>
    </source>
</evidence>
<comment type="subcellular location">
    <subcellularLocation>
        <location evidence="7">Cell membrane</location>
        <topology evidence="7">Peripheral membrane protein</topology>
    </subcellularLocation>
    <subcellularLocation>
        <location evidence="1">Membrane</location>
    </subcellularLocation>
</comment>
<evidence type="ECO:0000256" key="4">
    <source>
        <dbReference type="ARBA" id="ARBA00023065"/>
    </source>
</evidence>
<evidence type="ECO:0000313" key="8">
    <source>
        <dbReference type="EMBL" id="TWP27430.1"/>
    </source>
</evidence>
<dbReference type="PRINTS" id="PR00125">
    <property type="entry name" value="ATPASEDELTA"/>
</dbReference>
<name>A0A563DB45_9FLAO</name>
<evidence type="ECO:0000256" key="3">
    <source>
        <dbReference type="ARBA" id="ARBA00022781"/>
    </source>
</evidence>
<keyword evidence="4 7" id="KW-0406">Ion transport</keyword>
<dbReference type="HAMAP" id="MF_01416">
    <property type="entry name" value="ATP_synth_delta_bact"/>
    <property type="match status" value="1"/>
</dbReference>
<keyword evidence="9" id="KW-1185">Reference proteome</keyword>
<comment type="caution">
    <text evidence="8">The sequence shown here is derived from an EMBL/GenBank/DDBJ whole genome shotgun (WGS) entry which is preliminary data.</text>
</comment>
<evidence type="ECO:0000256" key="6">
    <source>
        <dbReference type="ARBA" id="ARBA00023310"/>
    </source>
</evidence>
<dbReference type="InterPro" id="IPR000711">
    <property type="entry name" value="ATPase_OSCP/dsu"/>
</dbReference>
<dbReference type="GO" id="GO:0045259">
    <property type="term" value="C:proton-transporting ATP synthase complex"/>
    <property type="evidence" value="ECO:0007669"/>
    <property type="project" value="UniProtKB-KW"/>
</dbReference>
<keyword evidence="6 7" id="KW-0066">ATP synthesis</keyword>
<gene>
    <name evidence="7 8" type="primary">atpH</name>
    <name evidence="8" type="ORF">ETU09_07195</name>
</gene>
<reference evidence="8 9" key="1">
    <citation type="submission" date="2019-02" db="EMBL/GenBank/DDBJ databases">
        <title>Apibacter muscae sp. nov.: a novel member of the house fly microbiota.</title>
        <authorList>
            <person name="Park R."/>
        </authorList>
    </citation>
    <scope>NUCLEOTIDE SEQUENCE [LARGE SCALE GENOMIC DNA]</scope>
    <source>
        <strain evidence="8 9">AL1</strain>
    </source>
</reference>
<dbReference type="GO" id="GO:0005886">
    <property type="term" value="C:plasma membrane"/>
    <property type="evidence" value="ECO:0007669"/>
    <property type="project" value="UniProtKB-SubCell"/>
</dbReference>
<accession>A0A563DB45</accession>
<evidence type="ECO:0000313" key="9">
    <source>
        <dbReference type="Proteomes" id="UP000319499"/>
    </source>
</evidence>
<proteinExistence type="inferred from homology"/>
<dbReference type="AlphaFoldDB" id="A0A563DB45"/>
<comment type="similarity">
    <text evidence="7">Belongs to the ATPase delta chain family.</text>
</comment>
<keyword evidence="7" id="KW-0139">CF(1)</keyword>
<protein>
    <recommendedName>
        <fullName evidence="7">ATP synthase subunit delta</fullName>
    </recommendedName>
    <alternativeName>
        <fullName evidence="7">ATP synthase F(1) sector subunit delta</fullName>
    </alternativeName>
    <alternativeName>
        <fullName evidence="7">F-type ATPase subunit delta</fullName>
        <shortName evidence="7">F-ATPase subunit delta</shortName>
    </alternativeName>
</protein>
<dbReference type="InterPro" id="IPR026015">
    <property type="entry name" value="ATP_synth_OSCP/delta_N_sf"/>
</dbReference>
<evidence type="ECO:0000256" key="1">
    <source>
        <dbReference type="ARBA" id="ARBA00004370"/>
    </source>
</evidence>
<dbReference type="Proteomes" id="UP000319499">
    <property type="component" value="Unassembled WGS sequence"/>
</dbReference>
<keyword evidence="7" id="KW-1003">Cell membrane</keyword>
<comment type="function">
    <text evidence="7">This protein is part of the stalk that links CF(0) to CF(1). It either transmits conformational changes from CF(0) to CF(1) or is implicated in proton conduction.</text>
</comment>
<dbReference type="Pfam" id="PF00213">
    <property type="entry name" value="OSCP"/>
    <property type="match status" value="1"/>
</dbReference>
<dbReference type="Gene3D" id="1.10.520.20">
    <property type="entry name" value="N-terminal domain of the delta subunit of the F1F0-ATP synthase"/>
    <property type="match status" value="1"/>
</dbReference>
<keyword evidence="5 7" id="KW-0472">Membrane</keyword>
<evidence type="ECO:0000256" key="7">
    <source>
        <dbReference type="HAMAP-Rule" id="MF_01416"/>
    </source>
</evidence>